<evidence type="ECO:0000256" key="2">
    <source>
        <dbReference type="SAM" id="SignalP"/>
    </source>
</evidence>
<feature type="chain" id="PRO_5003442532" evidence="2">
    <location>
        <begin position="20"/>
        <end position="151"/>
    </location>
</feature>
<name>G3APV4_SPAPN</name>
<evidence type="ECO:0000313" key="3">
    <source>
        <dbReference type="EMBL" id="EGW32275.1"/>
    </source>
</evidence>
<dbReference type="AlphaFoldDB" id="G3APV4"/>
<accession>G3APV4</accession>
<proteinExistence type="predicted"/>
<sequence>MQFSILSLTLLSLFKLATADDYDATTVVTTTPHTTEVTTFVAQEDIYGTVYIYTNDDGQLTTQTVLNTQTNSYDPATTTTSSSSSSASSSTTASSYSLYNDPVSETDTTTSEPTLVIPVGDYTTSTKISTTTLDNGNTAIVELVVLYTSDC</sequence>
<reference evidence="3 4" key="1">
    <citation type="journal article" date="2011" name="Proc. Natl. Acad. Sci. U.S.A.">
        <title>Comparative genomics of xylose-fermenting fungi for enhanced biofuel production.</title>
        <authorList>
            <person name="Wohlbach D.J."/>
            <person name="Kuo A."/>
            <person name="Sato T.K."/>
            <person name="Potts K.M."/>
            <person name="Salamov A.A."/>
            <person name="LaButti K.M."/>
            <person name="Sun H."/>
            <person name="Clum A."/>
            <person name="Pangilinan J.L."/>
            <person name="Lindquist E.A."/>
            <person name="Lucas S."/>
            <person name="Lapidus A."/>
            <person name="Jin M."/>
            <person name="Gunawan C."/>
            <person name="Balan V."/>
            <person name="Dale B.E."/>
            <person name="Jeffries T.W."/>
            <person name="Zinkel R."/>
            <person name="Barry K.W."/>
            <person name="Grigoriev I.V."/>
            <person name="Gasch A.P."/>
        </authorList>
    </citation>
    <scope>NUCLEOTIDE SEQUENCE [LARGE SCALE GENOMIC DNA]</scope>
    <source>
        <strain evidence="4">NRRL Y-27907 / 11-Y1</strain>
    </source>
</reference>
<gene>
    <name evidence="3" type="ORF">SPAPADRAFT_61362</name>
</gene>
<feature type="region of interest" description="Disordered" evidence="1">
    <location>
        <begin position="70"/>
        <end position="112"/>
    </location>
</feature>
<dbReference type="EMBL" id="GL996502">
    <property type="protein sequence ID" value="EGW32275.1"/>
    <property type="molecule type" value="Genomic_DNA"/>
</dbReference>
<keyword evidence="4" id="KW-1185">Reference proteome</keyword>
<evidence type="ECO:0000313" key="4">
    <source>
        <dbReference type="Proteomes" id="UP000000709"/>
    </source>
</evidence>
<dbReference type="Proteomes" id="UP000000709">
    <property type="component" value="Unassembled WGS sequence"/>
</dbReference>
<dbReference type="InParanoid" id="G3APV4"/>
<keyword evidence="2" id="KW-0732">Signal</keyword>
<organism evidence="4">
    <name type="scientific">Spathaspora passalidarum (strain NRRL Y-27907 / 11-Y1)</name>
    <dbReference type="NCBI Taxonomy" id="619300"/>
    <lineage>
        <taxon>Eukaryota</taxon>
        <taxon>Fungi</taxon>
        <taxon>Dikarya</taxon>
        <taxon>Ascomycota</taxon>
        <taxon>Saccharomycotina</taxon>
        <taxon>Pichiomycetes</taxon>
        <taxon>Debaryomycetaceae</taxon>
        <taxon>Spathaspora</taxon>
    </lineage>
</organism>
<dbReference type="eggNOG" id="ENOG502RMMP">
    <property type="taxonomic scope" value="Eukaryota"/>
</dbReference>
<dbReference type="OMA" id="IYATEYI"/>
<dbReference type="GeneID" id="18873858"/>
<dbReference type="HOGENOM" id="CLU_113788_0_0_1"/>
<dbReference type="KEGG" id="spaa:SPAPADRAFT_61362"/>
<protein>
    <submittedName>
        <fullName evidence="3">Uncharacterized protein</fullName>
    </submittedName>
</protein>
<feature type="compositionally biased region" description="Low complexity" evidence="1">
    <location>
        <begin position="70"/>
        <end position="95"/>
    </location>
</feature>
<feature type="signal peptide" evidence="2">
    <location>
        <begin position="1"/>
        <end position="19"/>
    </location>
</feature>
<dbReference type="RefSeq" id="XP_007375551.1">
    <property type="nucleotide sequence ID" value="XM_007375489.1"/>
</dbReference>
<evidence type="ECO:0000256" key="1">
    <source>
        <dbReference type="SAM" id="MobiDB-lite"/>
    </source>
</evidence>
<feature type="compositionally biased region" description="Polar residues" evidence="1">
    <location>
        <begin position="103"/>
        <end position="112"/>
    </location>
</feature>